<dbReference type="PANTHER" id="PTHR10009:SF14">
    <property type="entry name" value="PROTEIN YELLOW"/>
    <property type="match status" value="1"/>
</dbReference>
<accession>A0A8K0GFH1</accession>
<evidence type="ECO:0000256" key="1">
    <source>
        <dbReference type="ARBA" id="ARBA00002855"/>
    </source>
</evidence>
<keyword evidence="6 8" id="KW-0732">Signal</keyword>
<proteinExistence type="inferred from homology"/>
<evidence type="ECO:0000256" key="5">
    <source>
        <dbReference type="ARBA" id="ARBA00022525"/>
    </source>
</evidence>
<dbReference type="EMBL" id="VTPC01004424">
    <property type="protein sequence ID" value="KAF2897181.1"/>
    <property type="molecule type" value="Genomic_DNA"/>
</dbReference>
<organism evidence="9 10">
    <name type="scientific">Ignelater luminosus</name>
    <name type="common">Cucubano</name>
    <name type="synonym">Pyrophorus luminosus</name>
    <dbReference type="NCBI Taxonomy" id="2038154"/>
    <lineage>
        <taxon>Eukaryota</taxon>
        <taxon>Metazoa</taxon>
        <taxon>Ecdysozoa</taxon>
        <taxon>Arthropoda</taxon>
        <taxon>Hexapoda</taxon>
        <taxon>Insecta</taxon>
        <taxon>Pterygota</taxon>
        <taxon>Neoptera</taxon>
        <taxon>Endopterygota</taxon>
        <taxon>Coleoptera</taxon>
        <taxon>Polyphaga</taxon>
        <taxon>Elateriformia</taxon>
        <taxon>Elateroidea</taxon>
        <taxon>Elateridae</taxon>
        <taxon>Agrypninae</taxon>
        <taxon>Pyrophorini</taxon>
        <taxon>Ignelater</taxon>
    </lineage>
</organism>
<name>A0A8K0GFH1_IGNLU</name>
<dbReference type="InterPro" id="IPR017996">
    <property type="entry name" value="MRJP/yellow-related"/>
</dbReference>
<sequence length="411" mass="47788">MSKLLPNLLLTILIISLEKTSAHQKFREYYHWNLLDYAFPSLEEKLNAILTRKFIPENNLPVGIEVWGDKIFITVPRWREGIPSTLNYVTINDFVQESFKSPLLIPYPDLKSNEAGNCRDGLTTVYRIKADQCNRLWVLDTGTFGIESTTQNLCPYTLKIFDLKTDRIIRKYELHPEDIRETTFIANIAVDIGRNCEDAYAYMSDELGYGLIVYSWEHHKSWRFSHPFFNPDPVAGNFTIDGFNFQWDTEGIFSMVLSLPQGDGHKILFFNPLASYREFAVSTKILRDETKVNNSYNDFIALNERGKNSHITAKVMDEYGVEFFTLIDINAIGCWYSGYPYATNFFKVLHRDDKNLIFPSDLKIDRKRNLWVISDRMSNFLYRGLNPTEVNFRILFAPINDLIQNTVCGIY</sequence>
<evidence type="ECO:0000256" key="2">
    <source>
        <dbReference type="ARBA" id="ARBA00004613"/>
    </source>
</evidence>
<dbReference type="Pfam" id="PF03022">
    <property type="entry name" value="MRJP"/>
    <property type="match status" value="1"/>
</dbReference>
<comment type="caution">
    <text evidence="9">The sequence shown here is derived from an EMBL/GenBank/DDBJ whole genome shotgun (WGS) entry which is preliminary data.</text>
</comment>
<evidence type="ECO:0000256" key="8">
    <source>
        <dbReference type="SAM" id="SignalP"/>
    </source>
</evidence>
<comment type="subcellular location">
    <subcellularLocation>
        <location evidence="2">Secreted</location>
    </subcellularLocation>
</comment>
<keyword evidence="10" id="KW-1185">Reference proteome</keyword>
<evidence type="ECO:0000256" key="4">
    <source>
        <dbReference type="ARBA" id="ARBA00014360"/>
    </source>
</evidence>
<dbReference type="InterPro" id="IPR011042">
    <property type="entry name" value="6-blade_b-propeller_TolB-like"/>
</dbReference>
<reference evidence="9" key="1">
    <citation type="submission" date="2019-08" db="EMBL/GenBank/DDBJ databases">
        <title>The genome of the North American firefly Photinus pyralis.</title>
        <authorList>
            <consortium name="Photinus pyralis genome working group"/>
            <person name="Fallon T.R."/>
            <person name="Sander Lower S.E."/>
            <person name="Weng J.-K."/>
        </authorList>
    </citation>
    <scope>NUCLEOTIDE SEQUENCE</scope>
    <source>
        <strain evidence="9">TRF0915ILg1</strain>
        <tissue evidence="9">Whole body</tissue>
    </source>
</reference>
<dbReference type="GO" id="GO:0005576">
    <property type="term" value="C:extracellular region"/>
    <property type="evidence" value="ECO:0007669"/>
    <property type="project" value="UniProtKB-SubCell"/>
</dbReference>
<gene>
    <name evidence="9" type="ORF">ILUMI_08992</name>
</gene>
<dbReference type="Proteomes" id="UP000801492">
    <property type="component" value="Unassembled WGS sequence"/>
</dbReference>
<keyword evidence="7" id="KW-0325">Glycoprotein</keyword>
<dbReference type="PANTHER" id="PTHR10009">
    <property type="entry name" value="PROTEIN YELLOW-RELATED"/>
    <property type="match status" value="1"/>
</dbReference>
<protein>
    <recommendedName>
        <fullName evidence="4">Protein yellow</fullName>
    </recommendedName>
</protein>
<evidence type="ECO:0000256" key="7">
    <source>
        <dbReference type="ARBA" id="ARBA00023180"/>
    </source>
</evidence>
<evidence type="ECO:0000313" key="10">
    <source>
        <dbReference type="Proteomes" id="UP000801492"/>
    </source>
</evidence>
<evidence type="ECO:0000313" key="9">
    <source>
        <dbReference type="EMBL" id="KAF2897181.1"/>
    </source>
</evidence>
<dbReference type="AlphaFoldDB" id="A0A8K0GFH1"/>
<feature type="chain" id="PRO_5035423368" description="Protein yellow" evidence="8">
    <location>
        <begin position="23"/>
        <end position="411"/>
    </location>
</feature>
<keyword evidence="5" id="KW-0964">Secreted</keyword>
<dbReference type="Gene3D" id="2.120.10.30">
    <property type="entry name" value="TolB, C-terminal domain"/>
    <property type="match status" value="1"/>
</dbReference>
<evidence type="ECO:0000256" key="6">
    <source>
        <dbReference type="ARBA" id="ARBA00022729"/>
    </source>
</evidence>
<evidence type="ECO:0000256" key="3">
    <source>
        <dbReference type="ARBA" id="ARBA00009127"/>
    </source>
</evidence>
<comment type="function">
    <text evidence="1">Controls the pigmentation pattern of the adult cuticle and larval mouth parts.</text>
</comment>
<dbReference type="OrthoDB" id="7776143at2759"/>
<feature type="signal peptide" evidence="8">
    <location>
        <begin position="1"/>
        <end position="22"/>
    </location>
</feature>
<comment type="similarity">
    <text evidence="3">Belongs to the major royal jelly protein family.</text>
</comment>